<proteinExistence type="predicted"/>
<organism evidence="2">
    <name type="scientific">Hydatigena taeniaeformis</name>
    <name type="common">Feline tapeworm</name>
    <name type="synonym">Taenia taeniaeformis</name>
    <dbReference type="NCBI Taxonomy" id="6205"/>
    <lineage>
        <taxon>Eukaryota</taxon>
        <taxon>Metazoa</taxon>
        <taxon>Spiralia</taxon>
        <taxon>Lophotrochozoa</taxon>
        <taxon>Platyhelminthes</taxon>
        <taxon>Cestoda</taxon>
        <taxon>Eucestoda</taxon>
        <taxon>Cyclophyllidea</taxon>
        <taxon>Taeniidae</taxon>
        <taxon>Hydatigera</taxon>
    </lineage>
</organism>
<feature type="region of interest" description="Disordered" evidence="1">
    <location>
        <begin position="669"/>
        <end position="750"/>
    </location>
</feature>
<feature type="compositionally biased region" description="Acidic residues" evidence="1">
    <location>
        <begin position="436"/>
        <end position="452"/>
    </location>
</feature>
<feature type="compositionally biased region" description="Basic and acidic residues" evidence="1">
    <location>
        <begin position="741"/>
        <end position="750"/>
    </location>
</feature>
<feature type="compositionally biased region" description="Low complexity" evidence="1">
    <location>
        <begin position="454"/>
        <end position="468"/>
    </location>
</feature>
<feature type="compositionally biased region" description="Polar residues" evidence="1">
    <location>
        <begin position="669"/>
        <end position="681"/>
    </location>
</feature>
<sequence>QTSVHSTTDNDSNATFRVLSEADGGRNHYSNSRHHHHSRNHQHHDQRGYHRHHHEDSCTNNSDFLTSSNCSQQGWSTMAKSNSFHHQSKRFGGGRPQHTHEMCKSATPDNFRRQNHCGNATKDDLSDMISGLPQQTLGDMFGSVERCVSSDFGNNSANLSQQSVGFARSKTFAHTPPLPTATRVAFVHAFDKSVAGSGSIVGNGSGHLHAGEYENLEADSSLLCSVNRKSITDISVKSSSSDISFEDYKFNQRLQRRNRTPKLINTHCGGRHDHHQYCPHQSHRNCPFGRPLVTSLSTSKRSTLPSISCDGNGGHIQLCWEHLRALEQLGAPKGVRIDTPVIQRKKQKKRMRKQKEPCCSYCSVLPAHRYAEKARSFDPCQQKSPMRHRCSASPVFSVEAIQSQCDLCRRQRRRRVDFGRPSCGCDDIRVSADNDGASDEAEEEEEEDEEEGFSSSRAASDSSLASSALPGVRDTASIMVSSYEFECQQQQSHNAVSSFDSTSGNATPRRCKNKPPTSKLGEDRRGSSSWLQSHISIYEDRCSPSVKTGRATQISSSRRTSVSPPTAERVPQRPERPKTLLSSSASFQMEDHHRHQPDTPSIRYASRPFGTTTSRDGTPVRRMGGTGAYSRTPTPARSVGTQQPSGMTSDRGGGGGLLFTASMTFTPSGVSTMSPGPSNSAAIAGAGGPERGLSGRSSQYQHQQEQTDFQRCLTNKSLLPISQRDKGERSYLFSKKAQTPTEKRTTNAIP</sequence>
<feature type="region of interest" description="Disordered" evidence="1">
    <location>
        <begin position="429"/>
        <end position="470"/>
    </location>
</feature>
<accession>A0A0R3XAE3</accession>
<dbReference type="STRING" id="6205.A0A0R3XAE3"/>
<feature type="region of interest" description="Disordered" evidence="1">
    <location>
        <begin position="81"/>
        <end position="101"/>
    </location>
</feature>
<evidence type="ECO:0000313" key="2">
    <source>
        <dbReference type="WBParaSite" id="TTAC_0001052001-mRNA-1"/>
    </source>
</evidence>
<feature type="compositionally biased region" description="Low complexity" evidence="1">
    <location>
        <begin position="555"/>
        <end position="566"/>
    </location>
</feature>
<dbReference type="WBParaSite" id="TTAC_0001052001-mRNA-1">
    <property type="protein sequence ID" value="TTAC_0001052001-mRNA-1"/>
    <property type="gene ID" value="TTAC_0001052001"/>
</dbReference>
<protein>
    <submittedName>
        <fullName evidence="2">SH2 domain-containing protein</fullName>
    </submittedName>
</protein>
<feature type="compositionally biased region" description="Polar residues" evidence="1">
    <location>
        <begin position="629"/>
        <end position="648"/>
    </location>
</feature>
<evidence type="ECO:0000256" key="1">
    <source>
        <dbReference type="SAM" id="MobiDB-lite"/>
    </source>
</evidence>
<feature type="region of interest" description="Disordered" evidence="1">
    <location>
        <begin position="494"/>
        <end position="649"/>
    </location>
</feature>
<reference evidence="2" key="1">
    <citation type="submission" date="2017-02" db="UniProtKB">
        <authorList>
            <consortium name="WormBaseParasite"/>
        </authorList>
    </citation>
    <scope>IDENTIFICATION</scope>
</reference>
<feature type="compositionally biased region" description="Polar residues" evidence="1">
    <location>
        <begin position="494"/>
        <end position="506"/>
    </location>
</feature>
<dbReference type="AlphaFoldDB" id="A0A0R3XAE3"/>
<feature type="compositionally biased region" description="Basic residues" evidence="1">
    <location>
        <begin position="31"/>
        <end position="42"/>
    </location>
</feature>
<name>A0A0R3XAE3_HYDTA</name>
<feature type="region of interest" description="Disordered" evidence="1">
    <location>
        <begin position="23"/>
        <end position="58"/>
    </location>
</feature>
<feature type="compositionally biased region" description="Polar residues" evidence="1">
    <location>
        <begin position="695"/>
        <end position="717"/>
    </location>
</feature>